<feature type="non-terminal residue" evidence="2">
    <location>
        <position position="50"/>
    </location>
</feature>
<accession>A0A8S3Z8G5</accession>
<evidence type="ECO:0000256" key="1">
    <source>
        <dbReference type="SAM" id="MobiDB-lite"/>
    </source>
</evidence>
<dbReference type="Proteomes" id="UP000678393">
    <property type="component" value="Unassembled WGS sequence"/>
</dbReference>
<evidence type="ECO:0000313" key="2">
    <source>
        <dbReference type="EMBL" id="CAG5125439.1"/>
    </source>
</evidence>
<gene>
    <name evidence="2" type="ORF">CUNI_LOCUS10997</name>
</gene>
<organism evidence="2 3">
    <name type="scientific">Candidula unifasciata</name>
    <dbReference type="NCBI Taxonomy" id="100452"/>
    <lineage>
        <taxon>Eukaryota</taxon>
        <taxon>Metazoa</taxon>
        <taxon>Spiralia</taxon>
        <taxon>Lophotrochozoa</taxon>
        <taxon>Mollusca</taxon>
        <taxon>Gastropoda</taxon>
        <taxon>Heterobranchia</taxon>
        <taxon>Euthyneura</taxon>
        <taxon>Panpulmonata</taxon>
        <taxon>Eupulmonata</taxon>
        <taxon>Stylommatophora</taxon>
        <taxon>Helicina</taxon>
        <taxon>Helicoidea</taxon>
        <taxon>Geomitridae</taxon>
        <taxon>Candidula</taxon>
    </lineage>
</organism>
<sequence>MTEDVKHPSPHNHHQHDDYHFHRHQQKQDSNRNVVMIAMDGSRHSFYAFD</sequence>
<comment type="caution">
    <text evidence="2">The sequence shown here is derived from an EMBL/GenBank/DDBJ whole genome shotgun (WGS) entry which is preliminary data.</text>
</comment>
<keyword evidence="3" id="KW-1185">Reference proteome</keyword>
<name>A0A8S3Z8G5_9EUPU</name>
<reference evidence="2" key="1">
    <citation type="submission" date="2021-04" db="EMBL/GenBank/DDBJ databases">
        <authorList>
            <consortium name="Molecular Ecology Group"/>
        </authorList>
    </citation>
    <scope>NUCLEOTIDE SEQUENCE</scope>
</reference>
<feature type="region of interest" description="Disordered" evidence="1">
    <location>
        <begin position="1"/>
        <end position="31"/>
    </location>
</feature>
<protein>
    <submittedName>
        <fullName evidence="2">Uncharacterized protein</fullName>
    </submittedName>
</protein>
<evidence type="ECO:0000313" key="3">
    <source>
        <dbReference type="Proteomes" id="UP000678393"/>
    </source>
</evidence>
<proteinExistence type="predicted"/>
<feature type="compositionally biased region" description="Basic and acidic residues" evidence="1">
    <location>
        <begin position="15"/>
        <end position="30"/>
    </location>
</feature>
<dbReference type="AlphaFoldDB" id="A0A8S3Z8G5"/>
<dbReference type="EMBL" id="CAJHNH020002057">
    <property type="protein sequence ID" value="CAG5125439.1"/>
    <property type="molecule type" value="Genomic_DNA"/>
</dbReference>